<dbReference type="PANTHER" id="PTHR10288">
    <property type="entry name" value="KH DOMAIN CONTAINING RNA BINDING PROTEIN"/>
    <property type="match status" value="1"/>
</dbReference>
<keyword evidence="1" id="KW-0677">Repeat</keyword>
<dbReference type="InterPro" id="IPR004088">
    <property type="entry name" value="KH_dom_type_1"/>
</dbReference>
<evidence type="ECO:0000256" key="2">
    <source>
        <dbReference type="PROSITE-ProRule" id="PRU00117"/>
    </source>
</evidence>
<feature type="domain" description="K Homology" evidence="4">
    <location>
        <begin position="167"/>
        <end position="242"/>
    </location>
</feature>
<evidence type="ECO:0000259" key="4">
    <source>
        <dbReference type="SMART" id="SM00322"/>
    </source>
</evidence>
<feature type="region of interest" description="Disordered" evidence="3">
    <location>
        <begin position="30"/>
        <end position="70"/>
    </location>
</feature>
<feature type="domain" description="K Homology" evidence="4">
    <location>
        <begin position="275"/>
        <end position="345"/>
    </location>
</feature>
<dbReference type="OMA" id="GKAGHRI"/>
<dbReference type="PROSITE" id="PS50084">
    <property type="entry name" value="KH_TYPE_1"/>
    <property type="match status" value="3"/>
</dbReference>
<reference evidence="5" key="1">
    <citation type="submission" date="2021-01" db="UniProtKB">
        <authorList>
            <consortium name="EnsemblPlants"/>
        </authorList>
    </citation>
    <scope>IDENTIFICATION</scope>
</reference>
<feature type="compositionally biased region" description="Basic and acidic residues" evidence="3">
    <location>
        <begin position="56"/>
        <end position="70"/>
    </location>
</feature>
<dbReference type="SMART" id="SM00322">
    <property type="entry name" value="KH"/>
    <property type="match status" value="3"/>
</dbReference>
<dbReference type="CDD" id="cd00105">
    <property type="entry name" value="KH-I"/>
    <property type="match status" value="1"/>
</dbReference>
<keyword evidence="2" id="KW-0694">RNA-binding</keyword>
<evidence type="ECO:0000313" key="5">
    <source>
        <dbReference type="EnsemblPlants" id="Kaladp0079s0029.1.v1.1"/>
    </source>
</evidence>
<dbReference type="InterPro" id="IPR004087">
    <property type="entry name" value="KH_dom"/>
</dbReference>
<evidence type="ECO:0000256" key="3">
    <source>
        <dbReference type="SAM" id="MobiDB-lite"/>
    </source>
</evidence>
<sequence length="356" mass="38602">MARQGQFPVPIPNPADPYILLPPPAVPASMTVHNSDIPPPPQQQSSLYVTGKRQRHDGGHETSGQGEERCSKRLAAQDVIFRIVMPSNLIGKVIGKEGARIRKVREETRATIKIADAISRHEERVIIISSKERDDSGSDAEIALQQIASLILKEDENSEEVLKGHVVASTIRLLVAGTQAGSLIGASGQNIEKIRNASGATIIVLTQIPLCASAHESDRVVQISGEVSAVMKALEDISRVLRENPARQVISISPAYNLCAYRAPQQYMNPVTAADYVTMEMMISESNIGGFIGKGGSNISRIRNESGATIKVYGGKGEQKHRQIHLAGSVQQVAYAKQLVDEYVYSQLMQQAGPQQ</sequence>
<name>A0A7N0UR57_KALFE</name>
<dbReference type="SUPFAM" id="SSF54791">
    <property type="entry name" value="Eukaryotic type KH-domain (KH-domain type I)"/>
    <property type="match status" value="3"/>
</dbReference>
<proteinExistence type="predicted"/>
<dbReference type="CDD" id="cd22460">
    <property type="entry name" value="KH-I_PEPPER_rpt2_like"/>
    <property type="match status" value="1"/>
</dbReference>
<accession>A0A7N0UR57</accession>
<feature type="domain" description="K Homology" evidence="4">
    <location>
        <begin position="77"/>
        <end position="152"/>
    </location>
</feature>
<organism evidence="5 6">
    <name type="scientific">Kalanchoe fedtschenkoi</name>
    <name type="common">Lavender scallops</name>
    <name type="synonym">South American air plant</name>
    <dbReference type="NCBI Taxonomy" id="63787"/>
    <lineage>
        <taxon>Eukaryota</taxon>
        <taxon>Viridiplantae</taxon>
        <taxon>Streptophyta</taxon>
        <taxon>Embryophyta</taxon>
        <taxon>Tracheophyta</taxon>
        <taxon>Spermatophyta</taxon>
        <taxon>Magnoliopsida</taxon>
        <taxon>eudicotyledons</taxon>
        <taxon>Gunneridae</taxon>
        <taxon>Pentapetalae</taxon>
        <taxon>Saxifragales</taxon>
        <taxon>Crassulaceae</taxon>
        <taxon>Kalanchoe</taxon>
    </lineage>
</organism>
<keyword evidence="6" id="KW-1185">Reference proteome</keyword>
<protein>
    <recommendedName>
        <fullName evidence="4">K Homology domain-containing protein</fullName>
    </recommendedName>
</protein>
<dbReference type="AlphaFoldDB" id="A0A7N0UR57"/>
<dbReference type="InterPro" id="IPR036612">
    <property type="entry name" value="KH_dom_type_1_sf"/>
</dbReference>
<evidence type="ECO:0000313" key="6">
    <source>
        <dbReference type="Proteomes" id="UP000594263"/>
    </source>
</evidence>
<dbReference type="Proteomes" id="UP000594263">
    <property type="component" value="Unplaced"/>
</dbReference>
<dbReference type="Gramene" id="Kaladp0079s0029.1.v1.1">
    <property type="protein sequence ID" value="Kaladp0079s0029.1.v1.1"/>
    <property type="gene ID" value="Kaladp0079s0029.v1.1"/>
</dbReference>
<dbReference type="Gene3D" id="3.30.1370.10">
    <property type="entry name" value="K Homology domain, type 1"/>
    <property type="match status" value="3"/>
</dbReference>
<dbReference type="Pfam" id="PF00013">
    <property type="entry name" value="KH_1"/>
    <property type="match status" value="3"/>
</dbReference>
<dbReference type="GO" id="GO:0003723">
    <property type="term" value="F:RNA binding"/>
    <property type="evidence" value="ECO:0007669"/>
    <property type="project" value="UniProtKB-UniRule"/>
</dbReference>
<dbReference type="EnsemblPlants" id="Kaladp0079s0029.1.v1.1">
    <property type="protein sequence ID" value="Kaladp0079s0029.1.v1.1"/>
    <property type="gene ID" value="Kaladp0079s0029.v1.1"/>
</dbReference>
<evidence type="ECO:0000256" key="1">
    <source>
        <dbReference type="ARBA" id="ARBA00022737"/>
    </source>
</evidence>